<evidence type="ECO:0000313" key="9">
    <source>
        <dbReference type="EnsemblMetazoa" id="HelroP174776"/>
    </source>
</evidence>
<accession>T1F8G5</accession>
<feature type="domain" description="PB1" evidence="7">
    <location>
        <begin position="3"/>
        <end position="93"/>
    </location>
</feature>
<evidence type="ECO:0000256" key="1">
    <source>
        <dbReference type="ARBA" id="ARBA00022723"/>
    </source>
</evidence>
<dbReference type="STRING" id="6412.T1F8G5"/>
<evidence type="ECO:0000259" key="6">
    <source>
        <dbReference type="PROSITE" id="PS50135"/>
    </source>
</evidence>
<dbReference type="InterPro" id="IPR043145">
    <property type="entry name" value="Znf_ZZ_sf"/>
</dbReference>
<dbReference type="InterPro" id="IPR009060">
    <property type="entry name" value="UBA-like_sf"/>
</dbReference>
<dbReference type="InParanoid" id="T1F8G5"/>
<evidence type="ECO:0000256" key="4">
    <source>
        <dbReference type="PROSITE-ProRule" id="PRU00228"/>
    </source>
</evidence>
<evidence type="ECO:0000256" key="5">
    <source>
        <dbReference type="SAM" id="MobiDB-lite"/>
    </source>
</evidence>
<organism evidence="9 10">
    <name type="scientific">Helobdella robusta</name>
    <name type="common">Californian leech</name>
    <dbReference type="NCBI Taxonomy" id="6412"/>
    <lineage>
        <taxon>Eukaryota</taxon>
        <taxon>Metazoa</taxon>
        <taxon>Spiralia</taxon>
        <taxon>Lophotrochozoa</taxon>
        <taxon>Annelida</taxon>
        <taxon>Clitellata</taxon>
        <taxon>Hirudinea</taxon>
        <taxon>Rhynchobdellida</taxon>
        <taxon>Glossiphoniidae</taxon>
        <taxon>Helobdella</taxon>
    </lineage>
</organism>
<gene>
    <name evidence="9" type="primary">20205114</name>
    <name evidence="8" type="ORF">HELRODRAFT_174776</name>
</gene>
<dbReference type="GO" id="GO:0070530">
    <property type="term" value="F:K63-linked polyubiquitin modification-dependent protein binding"/>
    <property type="evidence" value="ECO:0000318"/>
    <property type="project" value="GO_Central"/>
</dbReference>
<protein>
    <recommendedName>
        <fullName evidence="11">ZZ-type domain-containing protein</fullName>
    </recommendedName>
</protein>
<feature type="region of interest" description="Disordered" evidence="5">
    <location>
        <begin position="264"/>
        <end position="326"/>
    </location>
</feature>
<dbReference type="PROSITE" id="PS01357">
    <property type="entry name" value="ZF_ZZ_1"/>
    <property type="match status" value="1"/>
</dbReference>
<sequence length="581" mass="63322">MSSIAVKAFLKKPQEPGEYEIRRFNLEANVASSFLHLVGRICIVFPELANKKLKLLWKDSEGDMITFSSDQELMMALEGSSSAETFKIFIEVDPTDAAEKSEPQKSNLKQQKKELHPNITCDGCEGEVRGTRYKCTVCPNYDLCEACKATGLHEEHEMKAFEKPVNGRRHYHHPGHAQFHHHFPPHHHAPPHHHVPPFFTPPPYSGGQPNVPPPPLFSNSNVFGMAAPFVGMGVPFASGADAQKDARKAWKRWWKQVHGFGCDGQNGSKKCKKEEKKSERDGESRDDSEEKKRDEKMEEEHATAKDNNAGAGSTGSSSEDEDPRTAQAEYLRSVGQSVAAMLDPLGISVEVDVEHNGKKHHCHKKANLKNAGEYFKDFTFPGGCAWVFQGPGTGGVGVQTSSGTFSQSHSQSQSQSTSGATPTNTNASNGTTTTTTFTTGPNGATTKMTTVTSTKTSSSSSSSSSTTTTDCKPKETAEGAAAAQKNPETSPGSLEDKSPESDWTFVKDDDMVSESTVSMQKLKIGQDDPVILNAVDHMQLMGFEDDGKGGDLYELLTSLSGDISKAIDVINFNKKMQEKKD</sequence>
<dbReference type="Gene3D" id="1.10.8.10">
    <property type="entry name" value="DNA helicase RuvA subunit, C-terminal domain"/>
    <property type="match status" value="1"/>
</dbReference>
<dbReference type="Pfam" id="PF00564">
    <property type="entry name" value="PB1"/>
    <property type="match status" value="1"/>
</dbReference>
<dbReference type="Gene3D" id="3.30.60.90">
    <property type="match status" value="1"/>
</dbReference>
<evidence type="ECO:0000256" key="2">
    <source>
        <dbReference type="ARBA" id="ARBA00022771"/>
    </source>
</evidence>
<feature type="region of interest" description="Disordered" evidence="5">
    <location>
        <begin position="176"/>
        <end position="215"/>
    </location>
</feature>
<dbReference type="GO" id="GO:0035973">
    <property type="term" value="P:aggrephagy"/>
    <property type="evidence" value="ECO:0000318"/>
    <property type="project" value="GO_Central"/>
</dbReference>
<dbReference type="GO" id="GO:0000423">
    <property type="term" value="P:mitophagy"/>
    <property type="evidence" value="ECO:0000318"/>
    <property type="project" value="GO_Central"/>
</dbReference>
<feature type="compositionally biased region" description="Basic residues" evidence="5">
    <location>
        <begin position="176"/>
        <end position="195"/>
    </location>
</feature>
<dbReference type="SMART" id="SM00291">
    <property type="entry name" value="ZnF_ZZ"/>
    <property type="match status" value="1"/>
</dbReference>
<dbReference type="OrthoDB" id="441278at2759"/>
<dbReference type="FunFam" id="3.10.20.90:FF:000320">
    <property type="entry name" value="Predicted protein"/>
    <property type="match status" value="1"/>
</dbReference>
<dbReference type="GO" id="GO:0044753">
    <property type="term" value="C:amphisome"/>
    <property type="evidence" value="ECO:0000318"/>
    <property type="project" value="GO_Central"/>
</dbReference>
<dbReference type="EMBL" id="KB096785">
    <property type="protein sequence ID" value="ESO01230.1"/>
    <property type="molecule type" value="Genomic_DNA"/>
</dbReference>
<feature type="compositionally biased region" description="Pro residues" evidence="5">
    <location>
        <begin position="198"/>
        <end position="215"/>
    </location>
</feature>
<dbReference type="CTD" id="20205114"/>
<dbReference type="PANTHER" id="PTHR15090">
    <property type="entry name" value="SEQUESTOSOME 1-RELATED"/>
    <property type="match status" value="1"/>
</dbReference>
<feature type="compositionally biased region" description="Basic and acidic residues" evidence="5">
    <location>
        <begin position="272"/>
        <end position="304"/>
    </location>
</feature>
<feature type="compositionally biased region" description="Low complexity" evidence="5">
    <location>
        <begin position="306"/>
        <end position="317"/>
    </location>
</feature>
<dbReference type="KEGG" id="hro:HELRODRAFT_174776"/>
<dbReference type="CDD" id="cd02340">
    <property type="entry name" value="ZZ_NBR1_like"/>
    <property type="match status" value="1"/>
</dbReference>
<dbReference type="SUPFAM" id="SSF54277">
    <property type="entry name" value="CAD &amp; PB1 domains"/>
    <property type="match status" value="1"/>
</dbReference>
<dbReference type="GO" id="GO:0008270">
    <property type="term" value="F:zinc ion binding"/>
    <property type="evidence" value="ECO:0007669"/>
    <property type="project" value="UniProtKB-KW"/>
</dbReference>
<name>T1F8G5_HELRO</name>
<keyword evidence="3" id="KW-0862">Zinc</keyword>
<dbReference type="HOGENOM" id="CLU_469532_0_0_1"/>
<dbReference type="InterPro" id="IPR053793">
    <property type="entry name" value="PB1-like"/>
</dbReference>
<feature type="compositionally biased region" description="Low complexity" evidence="5">
    <location>
        <begin position="398"/>
        <end position="469"/>
    </location>
</feature>
<keyword evidence="1" id="KW-0479">Metal-binding</keyword>
<dbReference type="GO" id="GO:0005080">
    <property type="term" value="F:protein kinase C binding"/>
    <property type="evidence" value="ECO:0000318"/>
    <property type="project" value="GO_Central"/>
</dbReference>
<evidence type="ECO:0000259" key="7">
    <source>
        <dbReference type="PROSITE" id="PS51745"/>
    </source>
</evidence>
<proteinExistence type="predicted"/>
<dbReference type="PANTHER" id="PTHR15090:SF0">
    <property type="entry name" value="SEQUESTOSOME-1"/>
    <property type="match status" value="1"/>
</dbReference>
<dbReference type="SUPFAM" id="SSF46934">
    <property type="entry name" value="UBA-like"/>
    <property type="match status" value="1"/>
</dbReference>
<dbReference type="FunFam" id="3.30.60.90:FF:000016">
    <property type="entry name" value="Refractory to sigma P"/>
    <property type="match status" value="1"/>
</dbReference>
<dbReference type="InterPro" id="IPR000433">
    <property type="entry name" value="Znf_ZZ"/>
</dbReference>
<dbReference type="RefSeq" id="XP_009020466.1">
    <property type="nucleotide sequence ID" value="XM_009022218.1"/>
</dbReference>
<dbReference type="GeneID" id="20205114"/>
<keyword evidence="2 4" id="KW-0863">Zinc-finger</keyword>
<evidence type="ECO:0000256" key="3">
    <source>
        <dbReference type="ARBA" id="ARBA00022833"/>
    </source>
</evidence>
<reference evidence="8 10" key="2">
    <citation type="journal article" date="2013" name="Nature">
        <title>Insights into bilaterian evolution from three spiralian genomes.</title>
        <authorList>
            <person name="Simakov O."/>
            <person name="Marletaz F."/>
            <person name="Cho S.J."/>
            <person name="Edsinger-Gonzales E."/>
            <person name="Havlak P."/>
            <person name="Hellsten U."/>
            <person name="Kuo D.H."/>
            <person name="Larsson T."/>
            <person name="Lv J."/>
            <person name="Arendt D."/>
            <person name="Savage R."/>
            <person name="Osoegawa K."/>
            <person name="de Jong P."/>
            <person name="Grimwood J."/>
            <person name="Chapman J.A."/>
            <person name="Shapiro H."/>
            <person name="Aerts A."/>
            <person name="Otillar R.P."/>
            <person name="Terry A.Y."/>
            <person name="Boore J.L."/>
            <person name="Grigoriev I.V."/>
            <person name="Lindberg D.R."/>
            <person name="Seaver E.C."/>
            <person name="Weisblat D.A."/>
            <person name="Putnam N.H."/>
            <person name="Rokhsar D.S."/>
        </authorList>
    </citation>
    <scope>NUCLEOTIDE SEQUENCE</scope>
</reference>
<dbReference type="Proteomes" id="UP000015101">
    <property type="component" value="Unassembled WGS sequence"/>
</dbReference>
<dbReference type="PROSITE" id="PS51745">
    <property type="entry name" value="PB1"/>
    <property type="match status" value="1"/>
</dbReference>
<dbReference type="Pfam" id="PF00569">
    <property type="entry name" value="ZZ"/>
    <property type="match status" value="1"/>
</dbReference>
<reference evidence="9" key="3">
    <citation type="submission" date="2015-06" db="UniProtKB">
        <authorList>
            <consortium name="EnsemblMetazoa"/>
        </authorList>
    </citation>
    <scope>IDENTIFICATION</scope>
</reference>
<dbReference type="InterPro" id="IPR052260">
    <property type="entry name" value="Autophagy_Rcpt_SigReg"/>
</dbReference>
<evidence type="ECO:0000313" key="8">
    <source>
        <dbReference type="EMBL" id="ESO01230.1"/>
    </source>
</evidence>
<keyword evidence="10" id="KW-1185">Reference proteome</keyword>
<dbReference type="GO" id="GO:0016235">
    <property type="term" value="C:aggresome"/>
    <property type="evidence" value="ECO:0000318"/>
    <property type="project" value="GO_Central"/>
</dbReference>
<dbReference type="AlphaFoldDB" id="T1F8G5"/>
<feature type="domain" description="ZZ-type" evidence="6">
    <location>
        <begin position="116"/>
        <end position="166"/>
    </location>
</feature>
<dbReference type="Gene3D" id="3.10.20.90">
    <property type="entry name" value="Phosphatidylinositol 3-kinase Catalytic Subunit, Chain A, domain 1"/>
    <property type="match status" value="1"/>
</dbReference>
<evidence type="ECO:0008006" key="11">
    <source>
        <dbReference type="Google" id="ProtNLM"/>
    </source>
</evidence>
<dbReference type="InterPro" id="IPR000270">
    <property type="entry name" value="PB1_dom"/>
</dbReference>
<dbReference type="PROSITE" id="PS50135">
    <property type="entry name" value="ZF_ZZ_2"/>
    <property type="match status" value="1"/>
</dbReference>
<dbReference type="eggNOG" id="KOG4582">
    <property type="taxonomic scope" value="Eukaryota"/>
</dbReference>
<dbReference type="SUPFAM" id="SSF57850">
    <property type="entry name" value="RING/U-box"/>
    <property type="match status" value="1"/>
</dbReference>
<reference evidence="10" key="1">
    <citation type="submission" date="2012-12" db="EMBL/GenBank/DDBJ databases">
        <authorList>
            <person name="Hellsten U."/>
            <person name="Grimwood J."/>
            <person name="Chapman J.A."/>
            <person name="Shapiro H."/>
            <person name="Aerts A."/>
            <person name="Otillar R.P."/>
            <person name="Terry A.Y."/>
            <person name="Boore J.L."/>
            <person name="Simakov O."/>
            <person name="Marletaz F."/>
            <person name="Cho S.-J."/>
            <person name="Edsinger-Gonzales E."/>
            <person name="Havlak P."/>
            <person name="Kuo D.-H."/>
            <person name="Larsson T."/>
            <person name="Lv J."/>
            <person name="Arendt D."/>
            <person name="Savage R."/>
            <person name="Osoegawa K."/>
            <person name="de Jong P."/>
            <person name="Lindberg D.R."/>
            <person name="Seaver E.C."/>
            <person name="Weisblat D.A."/>
            <person name="Putnam N.H."/>
            <person name="Grigoriev I.V."/>
            <person name="Rokhsar D.S."/>
        </authorList>
    </citation>
    <scope>NUCLEOTIDE SEQUENCE</scope>
</reference>
<dbReference type="GO" id="GO:0007032">
    <property type="term" value="P:endosome organization"/>
    <property type="evidence" value="ECO:0000318"/>
    <property type="project" value="GO_Central"/>
</dbReference>
<dbReference type="EnsemblMetazoa" id="HelroT174776">
    <property type="protein sequence ID" value="HelroP174776"/>
    <property type="gene ID" value="HelroG174776"/>
</dbReference>
<feature type="region of interest" description="Disordered" evidence="5">
    <location>
        <begin position="398"/>
        <end position="502"/>
    </location>
</feature>
<evidence type="ECO:0000313" key="10">
    <source>
        <dbReference type="Proteomes" id="UP000015101"/>
    </source>
</evidence>
<dbReference type="EMBL" id="AMQM01005028">
    <property type="status" value="NOT_ANNOTATED_CDS"/>
    <property type="molecule type" value="Genomic_DNA"/>
</dbReference>